<dbReference type="InterPro" id="IPR011045">
    <property type="entry name" value="N2O_reductase_N"/>
</dbReference>
<dbReference type="Proteomes" id="UP000239649">
    <property type="component" value="Unassembled WGS sequence"/>
</dbReference>
<dbReference type="PANTHER" id="PTHR30344:SF1">
    <property type="entry name" value="6-PHOSPHOGLUCONOLACTONASE"/>
    <property type="match status" value="1"/>
</dbReference>
<accession>A0A2P6V4Y6</accession>
<dbReference type="Pfam" id="PF10282">
    <property type="entry name" value="Lactonase"/>
    <property type="match status" value="1"/>
</dbReference>
<comment type="caution">
    <text evidence="2">The sequence shown here is derived from an EMBL/GenBank/DDBJ whole genome shotgun (WGS) entry which is preliminary data.</text>
</comment>
<dbReference type="PANTHER" id="PTHR30344">
    <property type="entry name" value="6-PHOSPHOGLUCONOLACTONASE-RELATED"/>
    <property type="match status" value="1"/>
</dbReference>
<sequence length="402" mass="41593">MPHPTCYLPCTPRHEYVLVSGQLANGSVQVLSLDTRAGLLAPLAASRALGPAPSYLAWRTNVGPVTHVLGANRKLGGCGAETLTAADWAWLPQSGGKPPPANLTSLEPPQRGTTALTDSNYVEVSPSGRWALTAALAAGQVFSVALQLGPGGTLSLGEAAPAVPKAAVGKGAHMAHFSPCGRFVYTPIRDGDVVRQFSFNDSDGSLAPLGGSADSNAAPLPPGSGPRHIAFHPTLPVAYVINEFNPSVAIFSWDPSTGRLSADRAAQPWRLVPALPPDTPPGGRHTGAEVAVSLDGRFVYASTRGLSNGSLNVIGVFAVDATAGGALTPLAWEQGGGDLNNPRHFSLTTGDRFLLAANQDGESVTVFARNATTGLLRKTQTLRVPLVGDPTFVAVVPPPLQR</sequence>
<proteinExistence type="inferred from homology"/>
<dbReference type="SUPFAM" id="SSF50974">
    <property type="entry name" value="Nitrous oxide reductase, N-terminal domain"/>
    <property type="match status" value="1"/>
</dbReference>
<dbReference type="InterPro" id="IPR015943">
    <property type="entry name" value="WD40/YVTN_repeat-like_dom_sf"/>
</dbReference>
<keyword evidence="3" id="KW-1185">Reference proteome</keyword>
<dbReference type="EMBL" id="LHPF02000029">
    <property type="protein sequence ID" value="PSC69153.1"/>
    <property type="molecule type" value="Genomic_DNA"/>
</dbReference>
<name>A0A2P6V4Y6_9CHLO</name>
<gene>
    <name evidence="2" type="ORF">C2E20_7317</name>
</gene>
<evidence type="ECO:0000313" key="3">
    <source>
        <dbReference type="Proteomes" id="UP000239649"/>
    </source>
</evidence>
<comment type="similarity">
    <text evidence="1">Belongs to the cycloisomerase 2 family.</text>
</comment>
<protein>
    <submittedName>
        <fullName evidence="2">3-carboxymuconate cyclase</fullName>
    </submittedName>
</protein>
<dbReference type="GO" id="GO:0017057">
    <property type="term" value="F:6-phosphogluconolactonase activity"/>
    <property type="evidence" value="ECO:0007669"/>
    <property type="project" value="TreeGrafter"/>
</dbReference>
<organism evidence="2 3">
    <name type="scientific">Micractinium conductrix</name>
    <dbReference type="NCBI Taxonomy" id="554055"/>
    <lineage>
        <taxon>Eukaryota</taxon>
        <taxon>Viridiplantae</taxon>
        <taxon>Chlorophyta</taxon>
        <taxon>core chlorophytes</taxon>
        <taxon>Trebouxiophyceae</taxon>
        <taxon>Chlorellales</taxon>
        <taxon>Chlorellaceae</taxon>
        <taxon>Chlorella clade</taxon>
        <taxon>Micractinium</taxon>
    </lineage>
</organism>
<dbReference type="Gene3D" id="2.130.10.10">
    <property type="entry name" value="YVTN repeat-like/Quinoprotein amine dehydrogenase"/>
    <property type="match status" value="1"/>
</dbReference>
<dbReference type="OrthoDB" id="525079at2759"/>
<dbReference type="AlphaFoldDB" id="A0A2P6V4Y6"/>
<evidence type="ECO:0000313" key="2">
    <source>
        <dbReference type="EMBL" id="PSC69153.1"/>
    </source>
</evidence>
<dbReference type="InterPro" id="IPR050282">
    <property type="entry name" value="Cycloisomerase_2"/>
</dbReference>
<evidence type="ECO:0000256" key="1">
    <source>
        <dbReference type="ARBA" id="ARBA00005564"/>
    </source>
</evidence>
<dbReference type="InterPro" id="IPR019405">
    <property type="entry name" value="Lactonase_7-beta_prop"/>
</dbReference>
<dbReference type="STRING" id="554055.A0A2P6V4Y6"/>
<reference evidence="2 3" key="1">
    <citation type="journal article" date="2018" name="Plant J.">
        <title>Genome sequences of Chlorella sorokiniana UTEX 1602 and Micractinium conductrix SAG 241.80: implications to maltose excretion by a green alga.</title>
        <authorList>
            <person name="Arriola M.B."/>
            <person name="Velmurugan N."/>
            <person name="Zhang Y."/>
            <person name="Plunkett M.H."/>
            <person name="Hondzo H."/>
            <person name="Barney B.M."/>
        </authorList>
    </citation>
    <scope>NUCLEOTIDE SEQUENCE [LARGE SCALE GENOMIC DNA]</scope>
    <source>
        <strain evidence="2 3">SAG 241.80</strain>
    </source>
</reference>